<keyword evidence="2" id="KW-1185">Reference proteome</keyword>
<reference evidence="3" key="1">
    <citation type="submission" date="2016-06" db="UniProtKB">
        <authorList>
            <consortium name="WormBaseParasite"/>
        </authorList>
    </citation>
    <scope>IDENTIFICATION</scope>
</reference>
<proteinExistence type="predicted"/>
<reference evidence="1 2" key="2">
    <citation type="submission" date="2018-11" db="EMBL/GenBank/DDBJ databases">
        <authorList>
            <consortium name="Pathogen Informatics"/>
        </authorList>
    </citation>
    <scope>NUCLEOTIDE SEQUENCE [LARGE SCALE GENOMIC DNA]</scope>
    <source>
        <strain evidence="1 2">Egypt</strain>
    </source>
</reference>
<sequence length="99" mass="11053">MCCEGMFLMSFSCYACKISDVQSVFCNKERSSTSSAFLECNNWCRHQDQDEGSVASSLRGWDVRVFLEEFEDVAELAGIRTDRGKLTALRALLNGRAPG</sequence>
<dbReference type="EMBL" id="UZAN01000219">
    <property type="protein sequence ID" value="VDP18482.1"/>
    <property type="molecule type" value="Genomic_DNA"/>
</dbReference>
<dbReference type="OrthoDB" id="6247559at2759"/>
<gene>
    <name evidence="1" type="ORF">ECPE_LOCUS84</name>
</gene>
<name>A0A182ZZE9_9TREM</name>
<dbReference type="Proteomes" id="UP000272942">
    <property type="component" value="Unassembled WGS sequence"/>
</dbReference>
<organism evidence="3">
    <name type="scientific">Echinostoma caproni</name>
    <dbReference type="NCBI Taxonomy" id="27848"/>
    <lineage>
        <taxon>Eukaryota</taxon>
        <taxon>Metazoa</taxon>
        <taxon>Spiralia</taxon>
        <taxon>Lophotrochozoa</taxon>
        <taxon>Platyhelminthes</taxon>
        <taxon>Trematoda</taxon>
        <taxon>Digenea</taxon>
        <taxon>Plagiorchiida</taxon>
        <taxon>Echinostomata</taxon>
        <taxon>Echinostomatoidea</taxon>
        <taxon>Echinostomatidae</taxon>
        <taxon>Echinostoma</taxon>
    </lineage>
</organism>
<dbReference type="WBParaSite" id="ECPE_0000008301-mRNA-1">
    <property type="protein sequence ID" value="ECPE_0000008301-mRNA-1"/>
    <property type="gene ID" value="ECPE_0000008301"/>
</dbReference>
<evidence type="ECO:0000313" key="1">
    <source>
        <dbReference type="EMBL" id="VDP18482.1"/>
    </source>
</evidence>
<evidence type="ECO:0000313" key="2">
    <source>
        <dbReference type="Proteomes" id="UP000272942"/>
    </source>
</evidence>
<protein>
    <submittedName>
        <fullName evidence="3">SAM domain-containing protein</fullName>
    </submittedName>
</protein>
<dbReference type="AlphaFoldDB" id="A0A182ZZE9"/>
<accession>A0A182ZZE9</accession>
<evidence type="ECO:0000313" key="3">
    <source>
        <dbReference type="WBParaSite" id="ECPE_0000008301-mRNA-1"/>
    </source>
</evidence>